<dbReference type="Gene3D" id="3.40.50.1580">
    <property type="entry name" value="Nucleoside phosphorylase domain"/>
    <property type="match status" value="1"/>
</dbReference>
<evidence type="ECO:0000259" key="1">
    <source>
        <dbReference type="Pfam" id="PF01048"/>
    </source>
</evidence>
<protein>
    <submittedName>
        <fullName evidence="2">12579_t:CDS:1</fullName>
    </submittedName>
</protein>
<dbReference type="GO" id="GO:0005829">
    <property type="term" value="C:cytosol"/>
    <property type="evidence" value="ECO:0007669"/>
    <property type="project" value="TreeGrafter"/>
</dbReference>
<dbReference type="CDD" id="cd17769">
    <property type="entry name" value="NP_TgUP-like"/>
    <property type="match status" value="1"/>
</dbReference>
<dbReference type="GO" id="GO:0006218">
    <property type="term" value="P:uridine catabolic process"/>
    <property type="evidence" value="ECO:0007669"/>
    <property type="project" value="TreeGrafter"/>
</dbReference>
<dbReference type="SUPFAM" id="SSF53167">
    <property type="entry name" value="Purine and uridine phosphorylases"/>
    <property type="match status" value="1"/>
</dbReference>
<dbReference type="PANTHER" id="PTHR43691:SF14">
    <property type="entry name" value="URIDINE PHOSPHORYLASE"/>
    <property type="match status" value="1"/>
</dbReference>
<name>A0A9W4SMW7_9GLOM</name>
<gene>
    <name evidence="2" type="ORF">FWILDA_LOCUS7375</name>
</gene>
<dbReference type="EMBL" id="CAMKVN010001441">
    <property type="protein sequence ID" value="CAI2176005.1"/>
    <property type="molecule type" value="Genomic_DNA"/>
</dbReference>
<accession>A0A9W4SMW7</accession>
<evidence type="ECO:0000313" key="3">
    <source>
        <dbReference type="Proteomes" id="UP001153678"/>
    </source>
</evidence>
<organism evidence="2 3">
    <name type="scientific">Funneliformis geosporum</name>
    <dbReference type="NCBI Taxonomy" id="1117311"/>
    <lineage>
        <taxon>Eukaryota</taxon>
        <taxon>Fungi</taxon>
        <taxon>Fungi incertae sedis</taxon>
        <taxon>Mucoromycota</taxon>
        <taxon>Glomeromycotina</taxon>
        <taxon>Glomeromycetes</taxon>
        <taxon>Glomerales</taxon>
        <taxon>Glomeraceae</taxon>
        <taxon>Funneliformis</taxon>
    </lineage>
</organism>
<dbReference type="Proteomes" id="UP001153678">
    <property type="component" value="Unassembled WGS sequence"/>
</dbReference>
<dbReference type="Pfam" id="PF01048">
    <property type="entry name" value="PNP_UDP_1"/>
    <property type="match status" value="1"/>
</dbReference>
<evidence type="ECO:0000313" key="2">
    <source>
        <dbReference type="EMBL" id="CAI2176005.1"/>
    </source>
</evidence>
<keyword evidence="3" id="KW-1185">Reference proteome</keyword>
<sequence length="475" mass="53917">MKDQANFPETDDGRTFHFGVKRGEVANRIITVEDPSKALMIEKLLDRNPKPYIFNSRRGFLTITGRYRSIPISIISIFHGFAMMDLFIREARHVVDGPLVIIRLGTCGSIGSPSVGDVMIPSGSFAVTKNYDYFIHGIDTKDAFPIVDSPYNISKITYCDREMCEMIQRELGKVMTKIQIFSGINACTDSFYSSQGRPDDNFLDENHEVLSSIFQKYPNAHTMDMETFTLYHLSNVSLSSSIPPQPQQVHIPQSKQSNSPFLQMNNSSQISLGRKSINNSPQRMSFDISIKQRHSMDVSRRMNNTFSVSKNNNLNVHQPHRHHLNNSSTNLNSYNQKVQYTVTNSIRSTAVLIVLNDRKTNELISEDTVNLLEPLCSEACLNTLTRVEIIGSHEEEGSVWSYKLTEKNIKKKGSKIVRMIKRKLSAKCIIEENTLFGIFLVDMLARAKSNLCFLVIYLPNDLYQPSESKAVDDFN</sequence>
<dbReference type="InterPro" id="IPR035994">
    <property type="entry name" value="Nucleoside_phosphorylase_sf"/>
</dbReference>
<dbReference type="InterPro" id="IPR000845">
    <property type="entry name" value="Nucleoside_phosphorylase_d"/>
</dbReference>
<proteinExistence type="predicted"/>
<reference evidence="2" key="1">
    <citation type="submission" date="2022-08" db="EMBL/GenBank/DDBJ databases">
        <authorList>
            <person name="Kallberg Y."/>
            <person name="Tangrot J."/>
            <person name="Rosling A."/>
        </authorList>
    </citation>
    <scope>NUCLEOTIDE SEQUENCE</scope>
    <source>
        <strain evidence="2">Wild A</strain>
    </source>
</reference>
<comment type="caution">
    <text evidence="2">The sequence shown here is derived from an EMBL/GenBank/DDBJ whole genome shotgun (WGS) entry which is preliminary data.</text>
</comment>
<feature type="domain" description="Nucleoside phosphorylase" evidence="1">
    <location>
        <begin position="48"/>
        <end position="234"/>
    </location>
</feature>
<dbReference type="PANTHER" id="PTHR43691">
    <property type="entry name" value="URIDINE PHOSPHORYLASE"/>
    <property type="match status" value="1"/>
</dbReference>
<dbReference type="GO" id="GO:0004850">
    <property type="term" value="F:uridine phosphorylase activity"/>
    <property type="evidence" value="ECO:0007669"/>
    <property type="project" value="TreeGrafter"/>
</dbReference>
<dbReference type="OrthoDB" id="416752at2759"/>
<dbReference type="AlphaFoldDB" id="A0A9W4SMW7"/>